<feature type="transmembrane region" description="Helical" evidence="1">
    <location>
        <begin position="37"/>
        <end position="60"/>
    </location>
</feature>
<keyword evidence="1" id="KW-0812">Transmembrane</keyword>
<keyword evidence="1" id="KW-1133">Transmembrane helix</keyword>
<dbReference type="Proteomes" id="UP000198855">
    <property type="component" value="Unassembled WGS sequence"/>
</dbReference>
<protein>
    <submittedName>
        <fullName evidence="2">Uncharacterized protein</fullName>
    </submittedName>
</protein>
<dbReference type="EMBL" id="FOMT01000013">
    <property type="protein sequence ID" value="SFF37275.1"/>
    <property type="molecule type" value="Genomic_DNA"/>
</dbReference>
<sequence>MYEFFIASSEYLMPVYSFVFMFLFLRHFEKGDIIQRVFVSIFFALMMWTLTGAILLGAHLI</sequence>
<accession>A0A1I2I4K8</accession>
<gene>
    <name evidence="2" type="ORF">SAMN05216378_0148</name>
</gene>
<keyword evidence="1" id="KW-0472">Membrane</keyword>
<feature type="transmembrane region" description="Helical" evidence="1">
    <location>
        <begin position="6"/>
        <end position="25"/>
    </location>
</feature>
<proteinExistence type="predicted"/>
<evidence type="ECO:0000313" key="3">
    <source>
        <dbReference type="Proteomes" id="UP000198855"/>
    </source>
</evidence>
<evidence type="ECO:0000256" key="1">
    <source>
        <dbReference type="SAM" id="Phobius"/>
    </source>
</evidence>
<name>A0A1I2I4K8_9BACL</name>
<organism evidence="2 3">
    <name type="scientific">Paenibacillus catalpae</name>
    <dbReference type="NCBI Taxonomy" id="1045775"/>
    <lineage>
        <taxon>Bacteria</taxon>
        <taxon>Bacillati</taxon>
        <taxon>Bacillota</taxon>
        <taxon>Bacilli</taxon>
        <taxon>Bacillales</taxon>
        <taxon>Paenibacillaceae</taxon>
        <taxon>Paenibacillus</taxon>
    </lineage>
</organism>
<dbReference type="RefSeq" id="WP_091191061.1">
    <property type="nucleotide sequence ID" value="NZ_FOMT01000013.1"/>
</dbReference>
<reference evidence="3" key="1">
    <citation type="submission" date="2016-10" db="EMBL/GenBank/DDBJ databases">
        <authorList>
            <person name="Varghese N."/>
            <person name="Submissions S."/>
        </authorList>
    </citation>
    <scope>NUCLEOTIDE SEQUENCE [LARGE SCALE GENOMIC DNA]</scope>
    <source>
        <strain evidence="3">CGMCC 1.10784</strain>
    </source>
</reference>
<evidence type="ECO:0000313" key="2">
    <source>
        <dbReference type="EMBL" id="SFF37275.1"/>
    </source>
</evidence>
<dbReference type="AlphaFoldDB" id="A0A1I2I4K8"/>
<keyword evidence="3" id="KW-1185">Reference proteome</keyword>